<feature type="non-terminal residue" evidence="2">
    <location>
        <position position="1"/>
    </location>
</feature>
<evidence type="ECO:0000313" key="2">
    <source>
        <dbReference type="EMBL" id="KAJ2931899.1"/>
    </source>
</evidence>
<accession>A0A9W8MKJ9</accession>
<comment type="caution">
    <text evidence="2">The sequence shown here is derived from an EMBL/GenBank/DDBJ whole genome shotgun (WGS) entry which is preliminary data.</text>
</comment>
<name>A0A9W8MKJ9_9AGAR</name>
<evidence type="ECO:0000313" key="3">
    <source>
        <dbReference type="Proteomes" id="UP001140091"/>
    </source>
</evidence>
<evidence type="ECO:0000256" key="1">
    <source>
        <dbReference type="SAM" id="MobiDB-lite"/>
    </source>
</evidence>
<proteinExistence type="predicted"/>
<gene>
    <name evidence="2" type="ORF">H1R20_g5190</name>
</gene>
<sequence length="249" mass="27473">MADHNAPSGSGIPPHNKDGRAEENFGNEGDKPEYSSGIEKEFIDSFVQYATNIAITEAMETIFDWDNVLSDSGTLDWVHATTLTPSNSPLFRSVHSVHNEPIHLRTPNPPILEEIELGDMLPKVPRRQALNAPGIPMPNPMLYPPVYAQGPEPSFDNWDWNMAAVAPLQSDLKDKAVAKTLSPLDVTRAQDSRLSGSPPMPTPVSPSLNPKPRLHLVGNQFMTLRIDIKLALDKLLEISIELRHPIMPA</sequence>
<dbReference type="EMBL" id="JANBPK010000792">
    <property type="protein sequence ID" value="KAJ2931899.1"/>
    <property type="molecule type" value="Genomic_DNA"/>
</dbReference>
<keyword evidence="3" id="KW-1185">Reference proteome</keyword>
<feature type="region of interest" description="Disordered" evidence="1">
    <location>
        <begin position="1"/>
        <end position="34"/>
    </location>
</feature>
<dbReference type="AlphaFoldDB" id="A0A9W8MKJ9"/>
<reference evidence="2" key="1">
    <citation type="submission" date="2022-06" db="EMBL/GenBank/DDBJ databases">
        <title>Genome Sequence of Candolleomyces eurysporus.</title>
        <authorList>
            <person name="Buettner E."/>
        </authorList>
    </citation>
    <scope>NUCLEOTIDE SEQUENCE</scope>
    <source>
        <strain evidence="2">VTCC 930004</strain>
    </source>
</reference>
<organism evidence="2 3">
    <name type="scientific">Candolleomyces eurysporus</name>
    <dbReference type="NCBI Taxonomy" id="2828524"/>
    <lineage>
        <taxon>Eukaryota</taxon>
        <taxon>Fungi</taxon>
        <taxon>Dikarya</taxon>
        <taxon>Basidiomycota</taxon>
        <taxon>Agaricomycotina</taxon>
        <taxon>Agaricomycetes</taxon>
        <taxon>Agaricomycetidae</taxon>
        <taxon>Agaricales</taxon>
        <taxon>Agaricineae</taxon>
        <taxon>Psathyrellaceae</taxon>
        <taxon>Candolleomyces</taxon>
    </lineage>
</organism>
<feature type="region of interest" description="Disordered" evidence="1">
    <location>
        <begin position="183"/>
        <end position="211"/>
    </location>
</feature>
<feature type="compositionally biased region" description="Basic and acidic residues" evidence="1">
    <location>
        <begin position="15"/>
        <end position="34"/>
    </location>
</feature>
<protein>
    <submittedName>
        <fullName evidence="2">Uncharacterized protein</fullName>
    </submittedName>
</protein>
<dbReference type="Proteomes" id="UP001140091">
    <property type="component" value="Unassembled WGS sequence"/>
</dbReference>